<reference evidence="4" key="2">
    <citation type="submission" date="2022-06" db="UniProtKB">
        <authorList>
            <consortium name="EnsemblMetazoa"/>
        </authorList>
    </citation>
    <scope>IDENTIFICATION</scope>
    <source>
        <strain evidence="4">PS312</strain>
    </source>
</reference>
<evidence type="ECO:0000256" key="2">
    <source>
        <dbReference type="SAM" id="MobiDB-lite"/>
    </source>
</evidence>
<dbReference type="Pfam" id="PF03556">
    <property type="entry name" value="Cullin_binding"/>
    <property type="match status" value="1"/>
</dbReference>
<accession>A0A2A6CWI3</accession>
<feature type="compositionally biased region" description="Basic residues" evidence="2">
    <location>
        <begin position="340"/>
        <end position="350"/>
    </location>
</feature>
<feature type="transmembrane region" description="Helical" evidence="3">
    <location>
        <begin position="717"/>
        <end position="741"/>
    </location>
</feature>
<feature type="transmembrane region" description="Helical" evidence="3">
    <location>
        <begin position="88"/>
        <end position="114"/>
    </location>
</feature>
<dbReference type="GO" id="GO:0005886">
    <property type="term" value="C:plasma membrane"/>
    <property type="evidence" value="ECO:0007669"/>
    <property type="project" value="UniProtKB-ARBA"/>
</dbReference>
<evidence type="ECO:0000313" key="4">
    <source>
        <dbReference type="EnsemblMetazoa" id="PPA21256.1"/>
    </source>
</evidence>
<feature type="transmembrane region" description="Helical" evidence="3">
    <location>
        <begin position="828"/>
        <end position="850"/>
    </location>
</feature>
<protein>
    <recommendedName>
        <fullName evidence="1">Defective in cullin neddylation protein</fullName>
    </recommendedName>
</protein>
<feature type="transmembrane region" description="Helical" evidence="3">
    <location>
        <begin position="753"/>
        <end position="781"/>
    </location>
</feature>
<dbReference type="GO" id="GO:0031624">
    <property type="term" value="F:ubiquitin conjugating enzyme binding"/>
    <property type="evidence" value="ECO:0000318"/>
    <property type="project" value="GO_Central"/>
</dbReference>
<keyword evidence="5" id="KW-1185">Reference proteome</keyword>
<feature type="transmembrane region" description="Helical" evidence="3">
    <location>
        <begin position="126"/>
        <end position="151"/>
    </location>
</feature>
<feature type="transmembrane region" description="Helical" evidence="3">
    <location>
        <begin position="197"/>
        <end position="216"/>
    </location>
</feature>
<feature type="transmembrane region" description="Helical" evidence="3">
    <location>
        <begin position="228"/>
        <end position="249"/>
    </location>
</feature>
<gene>
    <name evidence="4" type="primary">WBGene00110810</name>
</gene>
<dbReference type="PANTHER" id="PTHR12281:SF32">
    <property type="entry name" value="DCN1-LIKE PROTEIN"/>
    <property type="match status" value="1"/>
</dbReference>
<sequence>MSFIVISSLQIPSKSSERLTATPRVTEGSLPYVAIFSFICIAIGNATAILYFRRNPLKSELFQRFIPCMYLNAATFGILAAFDYHTVAYILGFDIAQFVHSSMICDVVHTSYLISELFTQRFFWRVWFKLGYCALVGVFLVIIIIRHFWIYGGNCYFSADNQLFVDICIFFEVTGFIITLISLTVLNLGDEQRCFRFVLLIATVIEMPECFIEVAFDRWHPIHAPAFMYFRMCAYGLFQLIFVAAVFQVGRKIKDQSKEDVMETAFSNPIAEDRISADQLITGTMNLRSANKKKADDPPQKQSTGVEKSKKQPSKKTEKAAKVVTAVEPKAKAVKETKKPAAKATKKMAKSKPDIEPVEPVDEHVVEIPQAPKAVAKKPTTVKLQQITNSVHSNPEPMDGEIIELPEISQIAINGNGVHTGDTSHQVVPIASTVPAARSVVHFNDTAIHHPIPIVPQPAPAVAAEPAVLRPVQIAMPKKKSPTTVRATFDEYANDPADADTPGKIGPNGIVRLLADLGIDAMDRRVLIMAHRMDAQVMSEFTLGANSVATLATRLTQQDKGLADFESFKKVHTFTFTYGKQAGKRNLDVDVAIPLWQILFKNEYALLPLWEEFLTTVHKKDITKDLWGMFLDFATTVNTDLSNYAEEDPWPSVLDSFVNWARPKSPPVNPPLIRFLPCFYLVLASYALFAILDPRIISYILHEEIVEFIRTSLVCDIWYTSSMSMLMLENFYTLFLALDLIAQRFSRRKLFKIGFGTVVALFMFMMKMSVAMQLGGFFIVLVSFGVNFSNEPVMYRFMLFIATAVEIPECFVKIAFQIGHPIHQYPAIVMRWGFYGLCQLVYVASFFVIGRKTEDQSENDEEMKIALKKIQILLITFSYLIIAVSNASIIVYFKKSPLRRNFGRFLPCFYLVLAAYTLFALFDYRLLAYILHQDVVTFIHTSMICDINYTTAMCFLMLENFYTLYLALDLISQRFFWRDLFTKTVLVTVHFWLTEVSCSHLGMMLFFVNFNAYMELFGFVIVIISLGINFSNESFMYRFMLFIATAVEIPECFIKIALPMNHPINEYPAFEIRDIFYGLCQMVFAASFFVVGRKNEDHPEEEEEEEMKLTFENPSVEYVYV</sequence>
<keyword evidence="3" id="KW-1133">Transmembrane helix</keyword>
<dbReference type="GO" id="GO:0097602">
    <property type="term" value="F:cullin family protein binding"/>
    <property type="evidence" value="ECO:0000318"/>
    <property type="project" value="GO_Central"/>
</dbReference>
<dbReference type="PROSITE" id="PS51229">
    <property type="entry name" value="DCUN1"/>
    <property type="match status" value="1"/>
</dbReference>
<feature type="transmembrane region" description="Helical" evidence="3">
    <location>
        <begin position="793"/>
        <end position="816"/>
    </location>
</feature>
<dbReference type="PANTHER" id="PTHR12281">
    <property type="entry name" value="RP42 RELATED"/>
    <property type="match status" value="1"/>
</dbReference>
<evidence type="ECO:0000256" key="1">
    <source>
        <dbReference type="RuleBase" id="RU410713"/>
    </source>
</evidence>
<dbReference type="Gene3D" id="1.10.238.200">
    <property type="entry name" value="Cullin, PONY binding domain"/>
    <property type="match status" value="1"/>
</dbReference>
<dbReference type="OrthoDB" id="286637at2759"/>
<feature type="region of interest" description="Disordered" evidence="2">
    <location>
        <begin position="335"/>
        <end position="356"/>
    </location>
</feature>
<dbReference type="Proteomes" id="UP000005239">
    <property type="component" value="Unassembled WGS sequence"/>
</dbReference>
<dbReference type="EnsemblMetazoa" id="PPA21256.1">
    <property type="protein sequence ID" value="PPA21256.1"/>
    <property type="gene ID" value="WBGene00110810"/>
</dbReference>
<feature type="transmembrane region" description="Helical" evidence="3">
    <location>
        <begin position="870"/>
        <end position="893"/>
    </location>
</feature>
<dbReference type="GO" id="GO:0045116">
    <property type="term" value="P:protein neddylation"/>
    <property type="evidence" value="ECO:0000318"/>
    <property type="project" value="GO_Central"/>
</dbReference>
<dbReference type="InterPro" id="IPR014764">
    <property type="entry name" value="DCN-prot"/>
</dbReference>
<proteinExistence type="predicted"/>
<feature type="transmembrane region" description="Helical" evidence="3">
    <location>
        <begin position="1039"/>
        <end position="1060"/>
    </location>
</feature>
<feature type="transmembrane region" description="Helical" evidence="3">
    <location>
        <begin position="32"/>
        <end position="52"/>
    </location>
</feature>
<feature type="transmembrane region" description="Helical" evidence="3">
    <location>
        <begin position="1075"/>
        <end position="1092"/>
    </location>
</feature>
<comment type="function">
    <text evidence="1">Neddylation of cullins play an essential role in the regulation of SCF-type complexes activity.</text>
</comment>
<organism evidence="4 5">
    <name type="scientific">Pristionchus pacificus</name>
    <name type="common">Parasitic nematode worm</name>
    <dbReference type="NCBI Taxonomy" id="54126"/>
    <lineage>
        <taxon>Eukaryota</taxon>
        <taxon>Metazoa</taxon>
        <taxon>Ecdysozoa</taxon>
        <taxon>Nematoda</taxon>
        <taxon>Chromadorea</taxon>
        <taxon>Rhabditida</taxon>
        <taxon>Rhabditina</taxon>
        <taxon>Diplogasteromorpha</taxon>
        <taxon>Diplogasteroidea</taxon>
        <taxon>Neodiplogasteridae</taxon>
        <taxon>Pristionchus</taxon>
    </lineage>
</organism>
<feature type="transmembrane region" description="Helical" evidence="3">
    <location>
        <begin position="905"/>
        <end position="927"/>
    </location>
</feature>
<keyword evidence="3" id="KW-0472">Membrane</keyword>
<dbReference type="InterPro" id="IPR042460">
    <property type="entry name" value="DCN1-like_PONY"/>
</dbReference>
<reference evidence="5" key="1">
    <citation type="journal article" date="2008" name="Nat. Genet.">
        <title>The Pristionchus pacificus genome provides a unique perspective on nematode lifestyle and parasitism.</title>
        <authorList>
            <person name="Dieterich C."/>
            <person name="Clifton S.W."/>
            <person name="Schuster L.N."/>
            <person name="Chinwalla A."/>
            <person name="Delehaunty K."/>
            <person name="Dinkelacker I."/>
            <person name="Fulton L."/>
            <person name="Fulton R."/>
            <person name="Godfrey J."/>
            <person name="Minx P."/>
            <person name="Mitreva M."/>
            <person name="Roeseler W."/>
            <person name="Tian H."/>
            <person name="Witte H."/>
            <person name="Yang S.P."/>
            <person name="Wilson R.K."/>
            <person name="Sommer R.J."/>
        </authorList>
    </citation>
    <scope>NUCLEOTIDE SEQUENCE [LARGE SCALE GENOMIC DNA]</scope>
    <source>
        <strain evidence="5">PS312</strain>
    </source>
</reference>
<dbReference type="InterPro" id="IPR005176">
    <property type="entry name" value="PONY_dom"/>
</dbReference>
<accession>A0A8R1UDC6</accession>
<feature type="transmembrane region" description="Helical" evidence="3">
    <location>
        <begin position="947"/>
        <end position="968"/>
    </location>
</feature>
<dbReference type="GO" id="GO:0000151">
    <property type="term" value="C:ubiquitin ligase complex"/>
    <property type="evidence" value="ECO:0000318"/>
    <property type="project" value="GO_Central"/>
</dbReference>
<feature type="transmembrane region" description="Helical" evidence="3">
    <location>
        <begin position="163"/>
        <end position="185"/>
    </location>
</feature>
<dbReference type="AlphaFoldDB" id="A0A2A6CWI3"/>
<dbReference type="GO" id="GO:0032182">
    <property type="term" value="F:ubiquitin-like protein binding"/>
    <property type="evidence" value="ECO:0000318"/>
    <property type="project" value="GO_Central"/>
</dbReference>
<feature type="transmembrane region" description="Helical" evidence="3">
    <location>
        <begin position="672"/>
        <end position="692"/>
    </location>
</feature>
<dbReference type="GO" id="GO:2000436">
    <property type="term" value="P:positive regulation of protein neddylation"/>
    <property type="evidence" value="ECO:0007669"/>
    <property type="project" value="UniProtKB-ARBA"/>
</dbReference>
<keyword evidence="3" id="KW-0812">Transmembrane</keyword>
<feature type="transmembrane region" description="Helical" evidence="3">
    <location>
        <begin position="64"/>
        <end position="82"/>
    </location>
</feature>
<evidence type="ECO:0000313" key="5">
    <source>
        <dbReference type="Proteomes" id="UP000005239"/>
    </source>
</evidence>
<evidence type="ECO:0000256" key="3">
    <source>
        <dbReference type="SAM" id="Phobius"/>
    </source>
</evidence>
<name>A0A2A6CWI3_PRIPA</name>
<feature type="compositionally biased region" description="Basic and acidic residues" evidence="2">
    <location>
        <begin position="307"/>
        <end position="321"/>
    </location>
</feature>
<feature type="region of interest" description="Disordered" evidence="2">
    <location>
        <begin position="287"/>
        <end position="321"/>
    </location>
</feature>
<feature type="transmembrane region" description="Helical" evidence="3">
    <location>
        <begin position="1005"/>
        <end position="1027"/>
    </location>
</feature>
<dbReference type="Gene3D" id="1.10.238.10">
    <property type="entry name" value="EF-hand"/>
    <property type="match status" value="1"/>
</dbReference>
<dbReference type="FunFam" id="1.10.238.200:FF:000003">
    <property type="entry name" value="DCN1-like protein 3"/>
    <property type="match status" value="1"/>
</dbReference>